<proteinExistence type="inferred from homology"/>
<dbReference type="PROSITE" id="PS50902">
    <property type="entry name" value="FLAVODOXIN_LIKE"/>
    <property type="match status" value="1"/>
</dbReference>
<evidence type="ECO:0000256" key="1">
    <source>
        <dbReference type="ARBA" id="ARBA00001917"/>
    </source>
</evidence>
<keyword evidence="10" id="KW-1185">Reference proteome</keyword>
<evidence type="ECO:0000313" key="10">
    <source>
        <dbReference type="Proteomes" id="UP001142078"/>
    </source>
</evidence>
<evidence type="ECO:0000256" key="3">
    <source>
        <dbReference type="ARBA" id="ARBA00022448"/>
    </source>
</evidence>
<keyword evidence="5 7" id="KW-0288">FMN</keyword>
<reference evidence="9" key="1">
    <citation type="submission" date="2022-07" db="EMBL/GenBank/DDBJ databases">
        <title>Enhanced cultured diversity of the mouse gut microbiota enables custom-made synthetic communities.</title>
        <authorList>
            <person name="Afrizal A."/>
        </authorList>
    </citation>
    <scope>NUCLEOTIDE SEQUENCE</scope>
    <source>
        <strain evidence="9">DSM 29482</strain>
    </source>
</reference>
<organism evidence="9 10">
    <name type="scientific">Anaerosalibacter massiliensis</name>
    <dbReference type="NCBI Taxonomy" id="1347392"/>
    <lineage>
        <taxon>Bacteria</taxon>
        <taxon>Bacillati</taxon>
        <taxon>Bacillota</taxon>
        <taxon>Tissierellia</taxon>
        <taxon>Tissierellales</taxon>
        <taxon>Sporanaerobacteraceae</taxon>
        <taxon>Anaerosalibacter</taxon>
    </lineage>
</organism>
<protein>
    <recommendedName>
        <fullName evidence="7">Flavodoxin</fullName>
    </recommendedName>
</protein>
<keyword evidence="6 7" id="KW-0249">Electron transport</keyword>
<evidence type="ECO:0000256" key="2">
    <source>
        <dbReference type="ARBA" id="ARBA00005267"/>
    </source>
</evidence>
<comment type="caution">
    <text evidence="9">The sequence shown here is derived from an EMBL/GenBank/DDBJ whole genome shotgun (WGS) entry which is preliminary data.</text>
</comment>
<evidence type="ECO:0000256" key="5">
    <source>
        <dbReference type="ARBA" id="ARBA00022643"/>
    </source>
</evidence>
<dbReference type="Gene3D" id="3.40.50.360">
    <property type="match status" value="1"/>
</dbReference>
<comment type="cofactor">
    <cofactor evidence="1 7">
        <name>FMN</name>
        <dbReference type="ChEBI" id="CHEBI:58210"/>
    </cofactor>
</comment>
<keyword evidence="3 7" id="KW-0813">Transport</keyword>
<accession>A0A9X2MKD2</accession>
<dbReference type="GO" id="GO:0010181">
    <property type="term" value="F:FMN binding"/>
    <property type="evidence" value="ECO:0007669"/>
    <property type="project" value="UniProtKB-UniRule"/>
</dbReference>
<comment type="function">
    <text evidence="7">Low-potential electron donor to a number of redox enzymes.</text>
</comment>
<dbReference type="GO" id="GO:0009055">
    <property type="term" value="F:electron transfer activity"/>
    <property type="evidence" value="ECO:0007669"/>
    <property type="project" value="UniProtKB-UniRule"/>
</dbReference>
<gene>
    <name evidence="9" type="ORF">NSA23_13335</name>
</gene>
<dbReference type="Pfam" id="PF00258">
    <property type="entry name" value="Flavodoxin_1"/>
    <property type="match status" value="1"/>
</dbReference>
<dbReference type="RefSeq" id="WP_042682620.1">
    <property type="nucleotide sequence ID" value="NZ_CABKTM010000049.1"/>
</dbReference>
<dbReference type="SUPFAM" id="SSF52218">
    <property type="entry name" value="Flavoproteins"/>
    <property type="match status" value="1"/>
</dbReference>
<evidence type="ECO:0000256" key="4">
    <source>
        <dbReference type="ARBA" id="ARBA00022630"/>
    </source>
</evidence>
<dbReference type="PROSITE" id="PS00201">
    <property type="entry name" value="FLAVODOXIN"/>
    <property type="match status" value="1"/>
</dbReference>
<evidence type="ECO:0000256" key="7">
    <source>
        <dbReference type="RuleBase" id="RU367037"/>
    </source>
</evidence>
<evidence type="ECO:0000256" key="6">
    <source>
        <dbReference type="ARBA" id="ARBA00022982"/>
    </source>
</evidence>
<dbReference type="GO" id="GO:0016651">
    <property type="term" value="F:oxidoreductase activity, acting on NAD(P)H"/>
    <property type="evidence" value="ECO:0007669"/>
    <property type="project" value="UniProtKB-ARBA"/>
</dbReference>
<keyword evidence="4 7" id="KW-0285">Flavoprotein</keyword>
<evidence type="ECO:0000313" key="9">
    <source>
        <dbReference type="EMBL" id="MCR2045086.1"/>
    </source>
</evidence>
<dbReference type="InterPro" id="IPR010087">
    <property type="entry name" value="Flav_short"/>
</dbReference>
<dbReference type="OrthoDB" id="9790745at2"/>
<dbReference type="NCBIfam" id="TIGR01753">
    <property type="entry name" value="flav_short"/>
    <property type="match status" value="1"/>
</dbReference>
<dbReference type="InterPro" id="IPR029039">
    <property type="entry name" value="Flavoprotein-like_sf"/>
</dbReference>
<sequence length="143" mass="15673">MAKINIIYWSGTGNTEKMAELILEGIKSKGIDAEMKSVSEATIEDVLSSEALALGCPSMGSEELEEGEMQPFIESIEDKISGKKLALFGSYGWGDGLWMREWEDRMKDNGADLIQDGLIINGFPESDEDESSCIELGKKLVNS</sequence>
<dbReference type="AlphaFoldDB" id="A0A9X2MKD2"/>
<feature type="domain" description="Flavodoxin-like" evidence="8">
    <location>
        <begin position="4"/>
        <end position="141"/>
    </location>
</feature>
<dbReference type="PANTHER" id="PTHR43717:SF1">
    <property type="entry name" value="ANAEROBIC NITRIC OXIDE REDUCTASE FLAVORUBREDOXIN"/>
    <property type="match status" value="1"/>
</dbReference>
<dbReference type="EMBL" id="JANJZL010000011">
    <property type="protein sequence ID" value="MCR2045086.1"/>
    <property type="molecule type" value="Genomic_DNA"/>
</dbReference>
<dbReference type="InterPro" id="IPR008254">
    <property type="entry name" value="Flavodoxin/NO_synth"/>
</dbReference>
<comment type="similarity">
    <text evidence="2 7">Belongs to the flavodoxin family.</text>
</comment>
<dbReference type="Proteomes" id="UP001142078">
    <property type="component" value="Unassembled WGS sequence"/>
</dbReference>
<evidence type="ECO:0000259" key="8">
    <source>
        <dbReference type="PROSITE" id="PS50902"/>
    </source>
</evidence>
<dbReference type="PANTHER" id="PTHR43717">
    <property type="entry name" value="ANAEROBIC NITRIC OXIDE REDUCTASE FLAVORUBREDOXIN"/>
    <property type="match status" value="1"/>
</dbReference>
<dbReference type="InterPro" id="IPR001226">
    <property type="entry name" value="Flavodoxin_CS"/>
</dbReference>
<name>A0A9X2MKD2_9FIRM</name>